<organism evidence="1 2">
    <name type="scientific">Puccinia triticina</name>
    <dbReference type="NCBI Taxonomy" id="208348"/>
    <lineage>
        <taxon>Eukaryota</taxon>
        <taxon>Fungi</taxon>
        <taxon>Dikarya</taxon>
        <taxon>Basidiomycota</taxon>
        <taxon>Pucciniomycotina</taxon>
        <taxon>Pucciniomycetes</taxon>
        <taxon>Pucciniales</taxon>
        <taxon>Pucciniaceae</taxon>
        <taxon>Puccinia</taxon>
    </lineage>
</organism>
<evidence type="ECO:0000313" key="2">
    <source>
        <dbReference type="Proteomes" id="UP001164743"/>
    </source>
</evidence>
<reference evidence="1" key="1">
    <citation type="submission" date="2022-10" db="EMBL/GenBank/DDBJ databases">
        <title>Puccinia triticina Genome sequencing and assembly.</title>
        <authorList>
            <person name="Li C."/>
        </authorList>
    </citation>
    <scope>NUCLEOTIDE SEQUENCE</scope>
    <source>
        <strain evidence="1">Pt15</strain>
    </source>
</reference>
<accession>A0ABY7CPY2</accession>
<evidence type="ECO:0008006" key="3">
    <source>
        <dbReference type="Google" id="ProtNLM"/>
    </source>
</evidence>
<evidence type="ECO:0000313" key="1">
    <source>
        <dbReference type="EMBL" id="WAQ87314.1"/>
    </source>
</evidence>
<protein>
    <recommendedName>
        <fullName evidence="3">Glucose-methanol-choline oxidoreductase N-terminal domain-containing protein</fullName>
    </recommendedName>
</protein>
<dbReference type="RefSeq" id="XP_053022869.1">
    <property type="nucleotide sequence ID" value="XM_053171624.1"/>
</dbReference>
<proteinExistence type="predicted"/>
<dbReference type="Proteomes" id="UP001164743">
    <property type="component" value="Chromosome 8A"/>
</dbReference>
<dbReference type="EMBL" id="CP110428">
    <property type="protein sequence ID" value="WAQ87314.1"/>
    <property type="molecule type" value="Genomic_DNA"/>
</dbReference>
<dbReference type="GeneID" id="77812519"/>
<gene>
    <name evidence="1" type="ORF">PtA15_8A218</name>
</gene>
<keyword evidence="2" id="KW-1185">Reference proteome</keyword>
<sequence length="126" mass="13521">MAPYPGVPIAQLPVATVWRTWTRNSGGNLVYTTKGVPATLVSVGSFVTPALLELRPMVWAHPPFRICPAGQRGRQKQWTRLQDHQLTFYGLLTEAPGTGCYASAVLQAVYTPGQSGRPLNAASGAT</sequence>
<name>A0ABY7CPY2_9BASI</name>